<keyword evidence="7 8" id="KW-0472">Membrane</keyword>
<keyword evidence="5 8" id="KW-0812">Transmembrane</keyword>
<feature type="transmembrane region" description="Helical" evidence="8">
    <location>
        <begin position="209"/>
        <end position="229"/>
    </location>
</feature>
<sequence length="557" mass="62393">MINKVVGMHGIPGRENMRNGLKWRFFLLLLGMVVLWTVLCGVSHRAPDLDGMEELVWASSFELGYYKHPPFPSWVLYALTSVVGKPVWLTFFAGQIFSALALWFVWLLGCEFTTPRRALIATLMVSTTIYFSLRGTIYNHNTAQLWSIAAATWLLYRALRYQKRSSWLWLGAVCALSTMTKYSALIQFAVFFCFMLRQGHLRQAATFKGIAYALAAYIAVLSPHLYWLAKHNFAPLLYADSSIAASGYWEVWQDMLDFTLDQLARLSPMVLVWLALLYWIRRDARQVRKTLAGGENAAMPRQGARNVLRFPGRASSPGSQAGGFSFSAVPESYAKDMSAWDRSFLLWIGLGPFVLTLLVSALLGTRLVASWASTFFMLYGYFALWWLFGNERVNLRRTLVLVVAVHVLMAVGYALARGPLAYYSGRTARSTFPGAIISAEMQKVWHEHVPQLPLGLVASDTWLGGNIAVHAEPHTQVFIDANYFESPWLSPATALDCGVLVVYSTTTRGEPAADLIKLYDKAQWRGVVDIPWSSAKSPAIEVTWGIVPPEPSCKIKP</sequence>
<proteinExistence type="predicted"/>
<evidence type="ECO:0000256" key="3">
    <source>
        <dbReference type="ARBA" id="ARBA00022676"/>
    </source>
</evidence>
<evidence type="ECO:0000259" key="9">
    <source>
        <dbReference type="Pfam" id="PF13231"/>
    </source>
</evidence>
<dbReference type="GO" id="GO:0005886">
    <property type="term" value="C:plasma membrane"/>
    <property type="evidence" value="ECO:0007669"/>
    <property type="project" value="UniProtKB-SubCell"/>
</dbReference>
<dbReference type="PANTHER" id="PTHR33908:SF11">
    <property type="entry name" value="MEMBRANE PROTEIN"/>
    <property type="match status" value="1"/>
</dbReference>
<feature type="transmembrane region" description="Helical" evidence="8">
    <location>
        <begin position="369"/>
        <end position="387"/>
    </location>
</feature>
<feature type="domain" description="Glycosyltransferase RgtA/B/C/D-like" evidence="9">
    <location>
        <begin position="67"/>
        <end position="227"/>
    </location>
</feature>
<keyword evidence="6 8" id="KW-1133">Transmembrane helix</keyword>
<evidence type="ECO:0000256" key="7">
    <source>
        <dbReference type="ARBA" id="ARBA00023136"/>
    </source>
</evidence>
<evidence type="ECO:0000256" key="4">
    <source>
        <dbReference type="ARBA" id="ARBA00022679"/>
    </source>
</evidence>
<protein>
    <submittedName>
        <fullName evidence="10">Dolichyl-phosphate-mannose-protein mannosyltransferase</fullName>
    </submittedName>
</protein>
<keyword evidence="4 10" id="KW-0808">Transferase</keyword>
<keyword evidence="3 10" id="KW-0328">Glycosyltransferase</keyword>
<dbReference type="Proteomes" id="UP000253628">
    <property type="component" value="Unassembled WGS sequence"/>
</dbReference>
<dbReference type="Pfam" id="PF13231">
    <property type="entry name" value="PMT_2"/>
    <property type="match status" value="1"/>
</dbReference>
<evidence type="ECO:0000256" key="2">
    <source>
        <dbReference type="ARBA" id="ARBA00022475"/>
    </source>
</evidence>
<keyword evidence="11" id="KW-1185">Reference proteome</keyword>
<dbReference type="PANTHER" id="PTHR33908">
    <property type="entry name" value="MANNOSYLTRANSFERASE YKCB-RELATED"/>
    <property type="match status" value="1"/>
</dbReference>
<organism evidence="10 11">
    <name type="scientific">Eoetvoesiella caeni</name>
    <dbReference type="NCBI Taxonomy" id="645616"/>
    <lineage>
        <taxon>Bacteria</taxon>
        <taxon>Pseudomonadati</taxon>
        <taxon>Pseudomonadota</taxon>
        <taxon>Betaproteobacteria</taxon>
        <taxon>Burkholderiales</taxon>
        <taxon>Alcaligenaceae</taxon>
        <taxon>Eoetvoesiella</taxon>
    </lineage>
</organism>
<feature type="transmembrane region" description="Helical" evidence="8">
    <location>
        <begin position="344"/>
        <end position="363"/>
    </location>
</feature>
<dbReference type="EMBL" id="QNRQ01000001">
    <property type="protein sequence ID" value="RBP43352.1"/>
    <property type="molecule type" value="Genomic_DNA"/>
</dbReference>
<dbReference type="GO" id="GO:0009103">
    <property type="term" value="P:lipopolysaccharide biosynthetic process"/>
    <property type="evidence" value="ECO:0007669"/>
    <property type="project" value="UniProtKB-ARBA"/>
</dbReference>
<evidence type="ECO:0000256" key="5">
    <source>
        <dbReference type="ARBA" id="ARBA00022692"/>
    </source>
</evidence>
<comment type="subcellular location">
    <subcellularLocation>
        <location evidence="1">Cell membrane</location>
        <topology evidence="1">Multi-pass membrane protein</topology>
    </subcellularLocation>
</comment>
<dbReference type="InterPro" id="IPR050297">
    <property type="entry name" value="LipidA_mod_glycosyltrf_83"/>
</dbReference>
<feature type="transmembrane region" description="Helical" evidence="8">
    <location>
        <begin position="118"/>
        <end position="137"/>
    </location>
</feature>
<feature type="transmembrane region" description="Helical" evidence="8">
    <location>
        <begin position="399"/>
        <end position="416"/>
    </location>
</feature>
<dbReference type="AlphaFoldDB" id="A0A366HM21"/>
<dbReference type="InterPro" id="IPR038731">
    <property type="entry name" value="RgtA/B/C-like"/>
</dbReference>
<feature type="transmembrane region" description="Helical" evidence="8">
    <location>
        <begin position="262"/>
        <end position="280"/>
    </location>
</feature>
<keyword evidence="2" id="KW-1003">Cell membrane</keyword>
<dbReference type="GO" id="GO:0016763">
    <property type="term" value="F:pentosyltransferase activity"/>
    <property type="evidence" value="ECO:0007669"/>
    <property type="project" value="TreeGrafter"/>
</dbReference>
<accession>A0A366HM21</accession>
<feature type="transmembrane region" description="Helical" evidence="8">
    <location>
        <begin position="87"/>
        <end position="106"/>
    </location>
</feature>
<gene>
    <name evidence="10" type="ORF">DFR37_101483</name>
</gene>
<name>A0A366HM21_9BURK</name>
<evidence type="ECO:0000313" key="10">
    <source>
        <dbReference type="EMBL" id="RBP43352.1"/>
    </source>
</evidence>
<evidence type="ECO:0000256" key="6">
    <source>
        <dbReference type="ARBA" id="ARBA00022989"/>
    </source>
</evidence>
<evidence type="ECO:0000256" key="1">
    <source>
        <dbReference type="ARBA" id="ARBA00004651"/>
    </source>
</evidence>
<dbReference type="RefSeq" id="WP_242341675.1">
    <property type="nucleotide sequence ID" value="NZ_JACCEU010000001.1"/>
</dbReference>
<reference evidence="10 11" key="1">
    <citation type="submission" date="2018-06" db="EMBL/GenBank/DDBJ databases">
        <title>Genomic Encyclopedia of Type Strains, Phase IV (KMG-IV): sequencing the most valuable type-strain genomes for metagenomic binning, comparative biology and taxonomic classification.</title>
        <authorList>
            <person name="Goeker M."/>
        </authorList>
    </citation>
    <scope>NUCLEOTIDE SEQUENCE [LARGE SCALE GENOMIC DNA]</scope>
    <source>
        <strain evidence="10 11">DSM 25520</strain>
    </source>
</reference>
<feature type="transmembrane region" description="Helical" evidence="8">
    <location>
        <begin position="167"/>
        <end position="197"/>
    </location>
</feature>
<evidence type="ECO:0000313" key="11">
    <source>
        <dbReference type="Proteomes" id="UP000253628"/>
    </source>
</evidence>
<evidence type="ECO:0000256" key="8">
    <source>
        <dbReference type="SAM" id="Phobius"/>
    </source>
</evidence>
<comment type="caution">
    <text evidence="10">The sequence shown here is derived from an EMBL/GenBank/DDBJ whole genome shotgun (WGS) entry which is preliminary data.</text>
</comment>